<feature type="non-terminal residue" evidence="2">
    <location>
        <position position="1"/>
    </location>
</feature>
<dbReference type="Gene3D" id="3.20.70.20">
    <property type="match status" value="1"/>
</dbReference>
<sequence>PNIRKKRIKARELFELLMTERSGTARIYVQFIDNTNNYTPFIREKAPIRQSNLCCEIAIPTNDVNSPD</sequence>
<dbReference type="Proteomes" id="UP000221568">
    <property type="component" value="Unassembled WGS sequence"/>
</dbReference>
<dbReference type="InterPro" id="IPR000788">
    <property type="entry name" value="RNR_lg_C"/>
</dbReference>
<dbReference type="AlphaFoldDB" id="A0A7Z1HQI9"/>
<reference evidence="2 3" key="1">
    <citation type="submission" date="2017-10" db="EMBL/GenBank/DDBJ databases">
        <title>Characterization of the Virulence Potential of Salmonella enterica Isolates Carrying Incompatibility Group FIB Plasmids using Caco-2 Intestinal Epithelial Cells.</title>
        <authorList>
            <person name="Sanad Y."/>
            <person name="Khajanchi B."/>
            <person name="Deck J."/>
            <person name="Cox J."/>
            <person name="Thaker R."/>
            <person name="Han J."/>
            <person name="Nayak R."/>
            <person name="Foley S."/>
        </authorList>
    </citation>
    <scope>NUCLEOTIDE SEQUENCE [LARGE SCALE GENOMIC DNA]</scope>
    <source>
        <strain evidence="2 3">SE853</strain>
    </source>
</reference>
<gene>
    <name evidence="2" type="ORF">CR088_28430</name>
</gene>
<feature type="non-terminal residue" evidence="2">
    <location>
        <position position="68"/>
    </location>
</feature>
<dbReference type="Pfam" id="PF02867">
    <property type="entry name" value="Ribonuc_red_lgC"/>
    <property type="match status" value="1"/>
</dbReference>
<dbReference type="RefSeq" id="WP_154708850.1">
    <property type="nucleotide sequence ID" value="NZ_PDOM01000366.1"/>
</dbReference>
<name>A0A7Z1HQI9_SALDU</name>
<feature type="domain" description="Ribonucleotide reductase large subunit C-terminal" evidence="1">
    <location>
        <begin position="2"/>
        <end position="63"/>
    </location>
</feature>
<dbReference type="Gene3D" id="1.10.1650.20">
    <property type="match status" value="1"/>
</dbReference>
<organism evidence="2 3">
    <name type="scientific">Salmonella dublin</name>
    <dbReference type="NCBI Taxonomy" id="98360"/>
    <lineage>
        <taxon>Bacteria</taxon>
        <taxon>Pseudomonadati</taxon>
        <taxon>Pseudomonadota</taxon>
        <taxon>Gammaproteobacteria</taxon>
        <taxon>Enterobacterales</taxon>
        <taxon>Enterobacteriaceae</taxon>
        <taxon>Salmonella</taxon>
    </lineage>
</organism>
<evidence type="ECO:0000259" key="1">
    <source>
        <dbReference type="Pfam" id="PF02867"/>
    </source>
</evidence>
<dbReference type="SUPFAM" id="SSF51998">
    <property type="entry name" value="PFL-like glycyl radical enzymes"/>
    <property type="match status" value="1"/>
</dbReference>
<evidence type="ECO:0000313" key="3">
    <source>
        <dbReference type="Proteomes" id="UP000221568"/>
    </source>
</evidence>
<evidence type="ECO:0000313" key="2">
    <source>
        <dbReference type="EMBL" id="PHP46282.1"/>
    </source>
</evidence>
<protein>
    <recommendedName>
        <fullName evidence="1">Ribonucleotide reductase large subunit C-terminal domain-containing protein</fullName>
    </recommendedName>
</protein>
<accession>A0A7Z1HQI9</accession>
<proteinExistence type="predicted"/>
<comment type="caution">
    <text evidence="2">The sequence shown here is derived from an EMBL/GenBank/DDBJ whole genome shotgun (WGS) entry which is preliminary data.</text>
</comment>
<dbReference type="EMBL" id="PDOM01000366">
    <property type="protein sequence ID" value="PHP46282.1"/>
    <property type="molecule type" value="Genomic_DNA"/>
</dbReference>